<reference evidence="1" key="1">
    <citation type="submission" date="2023-06" db="EMBL/GenBank/DDBJ databases">
        <authorList>
            <consortium name="Lawrence Berkeley National Laboratory"/>
            <person name="Ahrendt S."/>
            <person name="Sahu N."/>
            <person name="Indic B."/>
            <person name="Wong-Bajracharya J."/>
            <person name="Merenyi Z."/>
            <person name="Ke H.-M."/>
            <person name="Monk M."/>
            <person name="Kocsube S."/>
            <person name="Drula E."/>
            <person name="Lipzen A."/>
            <person name="Balint B."/>
            <person name="Henrissat B."/>
            <person name="Andreopoulos B."/>
            <person name="Martin F.M."/>
            <person name="Harder C.B."/>
            <person name="Rigling D."/>
            <person name="Ford K.L."/>
            <person name="Foster G.D."/>
            <person name="Pangilinan J."/>
            <person name="Papanicolaou A."/>
            <person name="Barry K."/>
            <person name="LaButti K."/>
            <person name="Viragh M."/>
            <person name="Koriabine M."/>
            <person name="Yan M."/>
            <person name="Riley R."/>
            <person name="Champramary S."/>
            <person name="Plett K.L."/>
            <person name="Tsai I.J."/>
            <person name="Slot J."/>
            <person name="Sipos G."/>
            <person name="Plett J."/>
            <person name="Nagy L.G."/>
            <person name="Grigoriev I.V."/>
        </authorList>
    </citation>
    <scope>NUCLEOTIDE SEQUENCE</scope>
    <source>
        <strain evidence="1">ICMP 16352</strain>
    </source>
</reference>
<organism evidence="1 2">
    <name type="scientific">Armillaria novae-zelandiae</name>
    <dbReference type="NCBI Taxonomy" id="153914"/>
    <lineage>
        <taxon>Eukaryota</taxon>
        <taxon>Fungi</taxon>
        <taxon>Dikarya</taxon>
        <taxon>Basidiomycota</taxon>
        <taxon>Agaricomycotina</taxon>
        <taxon>Agaricomycetes</taxon>
        <taxon>Agaricomycetidae</taxon>
        <taxon>Agaricales</taxon>
        <taxon>Marasmiineae</taxon>
        <taxon>Physalacriaceae</taxon>
        <taxon>Armillaria</taxon>
    </lineage>
</organism>
<gene>
    <name evidence="1" type="ORF">IW261DRAFT_1577246</name>
</gene>
<dbReference type="Proteomes" id="UP001175227">
    <property type="component" value="Unassembled WGS sequence"/>
</dbReference>
<keyword evidence="2" id="KW-1185">Reference proteome</keyword>
<comment type="caution">
    <text evidence="1">The sequence shown here is derived from an EMBL/GenBank/DDBJ whole genome shotgun (WGS) entry which is preliminary data.</text>
</comment>
<dbReference type="AlphaFoldDB" id="A0AA39N898"/>
<accession>A0AA39N898</accession>
<proteinExistence type="predicted"/>
<sequence length="500" mass="54584">MSTEGLVYSHKIPLDEFCCNLIAPELVRVVEDAHLYLDAHMDTLHDFGLSNSRYGLALRGRVARIINLIPTISRQQEWTWWQLKMEEFNRDKLEFDASHCLPGEEEYMANASHCVAENDLHPFRMHSLPVPHCPQVAALSAKPSADVAVTMPLYVSDGMVESESGGEGDAAEATISGWDHEAIDKSVSDKIVVLPFKHLRVNGPSLPHPAPPHAYHPVTGEPLSGLKYISFAAFLEPAQSLSVVKSAILSKGKGKVVEPPSAVVSLAPSSSLTTDVIDNTIYLRTFHPSVDLQYHEPPSRQALESMTLSLLPAAPDSLTKPVGQIRSGQEYVYQCHSDRDPYFIRPPLLNWPCFNCTLAGYPDQCIFEGGIGEECCTQCKSSCHSRCSARWDANQLRQATTLLDPLTLSGDTAICCSVQRVDRINSEIELLGRAMQLLRSDHEAVIGEIADGLDAIACHEHGTEIVNAYSQVSGFLKSFIVHVGGAASQSSNGDAGADDD</sequence>
<evidence type="ECO:0000313" key="2">
    <source>
        <dbReference type="Proteomes" id="UP001175227"/>
    </source>
</evidence>
<evidence type="ECO:0000313" key="1">
    <source>
        <dbReference type="EMBL" id="KAK0460866.1"/>
    </source>
</evidence>
<protein>
    <submittedName>
        <fullName evidence="1">Uncharacterized protein</fullName>
    </submittedName>
</protein>
<name>A0AA39N898_9AGAR</name>
<dbReference type="EMBL" id="JAUEPR010000158">
    <property type="protein sequence ID" value="KAK0460866.1"/>
    <property type="molecule type" value="Genomic_DNA"/>
</dbReference>